<comment type="caution">
    <text evidence="1">The sequence shown here is derived from an EMBL/GenBank/DDBJ whole genome shotgun (WGS) entry which is preliminary data.</text>
</comment>
<proteinExistence type="predicted"/>
<accession>A0A8J2PB56</accession>
<keyword evidence="2" id="KW-1185">Reference proteome</keyword>
<sequence length="40" mass="4142">GTLSSPAYAVGLGVTVSFESRDSWSSQIGAGCKLKAQLRI</sequence>
<reference evidence="1" key="1">
    <citation type="submission" date="2021-06" db="EMBL/GenBank/DDBJ databases">
        <authorList>
            <person name="Hodson N. C."/>
            <person name="Mongue J. A."/>
            <person name="Jaron S. K."/>
        </authorList>
    </citation>
    <scope>NUCLEOTIDE SEQUENCE</scope>
</reference>
<evidence type="ECO:0000313" key="2">
    <source>
        <dbReference type="Proteomes" id="UP000708208"/>
    </source>
</evidence>
<evidence type="ECO:0000313" key="1">
    <source>
        <dbReference type="EMBL" id="CAG7821681.1"/>
    </source>
</evidence>
<dbReference type="Proteomes" id="UP000708208">
    <property type="component" value="Unassembled WGS sequence"/>
</dbReference>
<protein>
    <submittedName>
        <fullName evidence="1">Uncharacterized protein</fullName>
    </submittedName>
</protein>
<feature type="non-terminal residue" evidence="1">
    <location>
        <position position="1"/>
    </location>
</feature>
<dbReference type="AlphaFoldDB" id="A0A8J2PB56"/>
<gene>
    <name evidence="1" type="ORF">AFUS01_LOCUS32001</name>
</gene>
<organism evidence="1 2">
    <name type="scientific">Allacma fusca</name>
    <dbReference type="NCBI Taxonomy" id="39272"/>
    <lineage>
        <taxon>Eukaryota</taxon>
        <taxon>Metazoa</taxon>
        <taxon>Ecdysozoa</taxon>
        <taxon>Arthropoda</taxon>
        <taxon>Hexapoda</taxon>
        <taxon>Collembola</taxon>
        <taxon>Symphypleona</taxon>
        <taxon>Sminthuridae</taxon>
        <taxon>Allacma</taxon>
    </lineage>
</organism>
<dbReference type="EMBL" id="CAJVCH010517919">
    <property type="protein sequence ID" value="CAG7821681.1"/>
    <property type="molecule type" value="Genomic_DNA"/>
</dbReference>
<name>A0A8J2PB56_9HEXA</name>